<organism evidence="1 2">
    <name type="scientific">Luteimicrobium xylanilyticum</name>
    <dbReference type="NCBI Taxonomy" id="1133546"/>
    <lineage>
        <taxon>Bacteria</taxon>
        <taxon>Bacillati</taxon>
        <taxon>Actinomycetota</taxon>
        <taxon>Actinomycetes</taxon>
        <taxon>Micrococcales</taxon>
        <taxon>Luteimicrobium</taxon>
    </lineage>
</organism>
<dbReference type="KEGG" id="lxl:KDY119_00335"/>
<dbReference type="EMBL" id="CP045529">
    <property type="protein sequence ID" value="QFU96845.1"/>
    <property type="molecule type" value="Genomic_DNA"/>
</dbReference>
<dbReference type="OrthoDB" id="4828334at2"/>
<reference evidence="1 2" key="1">
    <citation type="submission" date="2019-10" db="EMBL/GenBank/DDBJ databases">
        <title>Genome sequence of Luteimicrobium xylanilyticum HY-24.</title>
        <authorList>
            <person name="Kim D.Y."/>
            <person name="Park H.-Y."/>
        </authorList>
    </citation>
    <scope>NUCLEOTIDE SEQUENCE [LARGE SCALE GENOMIC DNA]</scope>
    <source>
        <strain evidence="1 2">HY-24</strain>
    </source>
</reference>
<sequence>MLYSIRVGGRLTGIPLHDYIEVVERRPGDAPDETALTCRVADAAALTGVVALLHDLGLTVTEMHALPDVPTS</sequence>
<evidence type="ECO:0000313" key="2">
    <source>
        <dbReference type="Proteomes" id="UP000326702"/>
    </source>
</evidence>
<dbReference type="AlphaFoldDB" id="A0A5P9Q8V1"/>
<gene>
    <name evidence="1" type="ORF">KDY119_00335</name>
</gene>
<evidence type="ECO:0000313" key="1">
    <source>
        <dbReference type="EMBL" id="QFU96845.1"/>
    </source>
</evidence>
<dbReference type="RefSeq" id="WP_036954467.1">
    <property type="nucleotide sequence ID" value="NZ_BAABIH010000013.1"/>
</dbReference>
<dbReference type="Proteomes" id="UP000326702">
    <property type="component" value="Chromosome"/>
</dbReference>
<proteinExistence type="predicted"/>
<accession>A0A5P9Q8V1</accession>
<protein>
    <submittedName>
        <fullName evidence="1">Uncharacterized protein</fullName>
    </submittedName>
</protein>
<name>A0A5P9Q8V1_9MICO</name>
<keyword evidence="2" id="KW-1185">Reference proteome</keyword>